<keyword evidence="3" id="KW-1185">Reference proteome</keyword>
<evidence type="ECO:0000313" key="3">
    <source>
        <dbReference type="Proteomes" id="UP000076717"/>
    </source>
</evidence>
<dbReference type="EMBL" id="CP047186">
    <property type="protein sequence ID" value="QHC55086.1"/>
    <property type="molecule type" value="Genomic_DNA"/>
</dbReference>
<evidence type="ECO:0000313" key="1">
    <source>
        <dbReference type="EMBL" id="KZX22195.1"/>
    </source>
</evidence>
<dbReference type="PATRIC" id="fig|1671680.3.peg.728"/>
<organism evidence="1 3">
    <name type="scientific">Rathayibacter tanaceti</name>
    <dbReference type="NCBI Taxonomy" id="1671680"/>
    <lineage>
        <taxon>Bacteria</taxon>
        <taxon>Bacillati</taxon>
        <taxon>Actinomycetota</taxon>
        <taxon>Actinomycetes</taxon>
        <taxon>Micrococcales</taxon>
        <taxon>Microbacteriaceae</taxon>
        <taxon>Rathayibacter</taxon>
    </lineage>
</organism>
<accession>A0A166IDD8</accession>
<name>A0A166IDD8_9MICO</name>
<reference evidence="4" key="2">
    <citation type="submission" date="2019-12" db="EMBL/GenBank/DDBJ databases">
        <title>Complete and draft genome sequences of new strains and members of some known species of the genus Rathayibacter isolated from plants.</title>
        <authorList>
            <person name="Tarlachkov S.V."/>
            <person name="Starodumova I.P."/>
            <person name="Dorofeeva L.V."/>
            <person name="Prisyazhnaya N.V."/>
            <person name="Leyn S."/>
            <person name="Zlamal J."/>
            <person name="Elan M."/>
            <person name="Osterman A.L."/>
            <person name="Nadler S."/>
            <person name="Subbotin S.A."/>
            <person name="Evtushenko L.I."/>
        </authorList>
    </citation>
    <scope>NUCLEOTIDE SEQUENCE [LARGE SCALE GENOMIC DNA]</scope>
    <source>
        <strain evidence="4">VKM Ac-2761</strain>
    </source>
</reference>
<evidence type="ECO:0000313" key="4">
    <source>
        <dbReference type="Proteomes" id="UP000465031"/>
    </source>
</evidence>
<dbReference type="Proteomes" id="UP000465031">
    <property type="component" value="Chromosome"/>
</dbReference>
<gene>
    <name evidence="1" type="ORF">ACH61_00681</name>
    <name evidence="2" type="ORF">GSU10_05185</name>
</gene>
<dbReference type="RefSeq" id="WP_068208500.1">
    <property type="nucleotide sequence ID" value="NZ_CP047186.1"/>
</dbReference>
<reference evidence="2" key="3">
    <citation type="submission" date="2019-12" db="EMBL/GenBank/DDBJ databases">
        <title>Complete and Draft Genome Sequences of New Strains and Members of Some Known Species of the Genus Rathayibacter isolated from Plants.</title>
        <authorList>
            <person name="Tarlachkov S.V."/>
            <person name="Starodumova I.P."/>
            <person name="Dorofeeva L.V."/>
            <person name="Prisyazhnaya N.V."/>
            <person name="Leyn S.A."/>
            <person name="Zlamal J.E."/>
            <person name="Elane M.L."/>
            <person name="Osterman A.L."/>
            <person name="Nadler S.A."/>
            <person name="Subbotin S.A."/>
            <person name="Evtushenko L.I."/>
        </authorList>
    </citation>
    <scope>NUCLEOTIDE SEQUENCE</scope>
    <source>
        <strain evidence="2">VKM Ac-2761</strain>
    </source>
</reference>
<dbReference type="AlphaFoldDB" id="A0A166IDD8"/>
<dbReference type="KEGG" id="rte:GSU10_05185"/>
<sequence length="54" mass="5866">MERSLLSGYTAYASPTEIQSIVLNDAELGDVGTSVSLSVSVSYSLSFSWSWSWT</sequence>
<protein>
    <submittedName>
        <fullName evidence="2">Signal protein</fullName>
    </submittedName>
</protein>
<dbReference type="EMBL" id="LIIN01000013">
    <property type="protein sequence ID" value="KZX22195.1"/>
    <property type="molecule type" value="Genomic_DNA"/>
</dbReference>
<proteinExistence type="predicted"/>
<dbReference type="Proteomes" id="UP000076717">
    <property type="component" value="Unassembled WGS sequence"/>
</dbReference>
<evidence type="ECO:0000313" key="2">
    <source>
        <dbReference type="EMBL" id="QHC55086.1"/>
    </source>
</evidence>
<reference evidence="1 3" key="1">
    <citation type="submission" date="2015-08" db="EMBL/GenBank/DDBJ databases">
        <title>Draft Genome Sequence of Rathayibacter sp. Strain VKM Ac-2596 Isolated from Leaf Gall Induced by Plant-Parasitic Nematodes.</title>
        <authorList>
            <person name="Vasilenko O.V."/>
            <person name="Starodumova I.P."/>
            <person name="Tarlachkov S.V."/>
            <person name="Dorofeeva L.V."/>
            <person name="Evtushenko L.I."/>
        </authorList>
    </citation>
    <scope>NUCLEOTIDE SEQUENCE [LARGE SCALE GENOMIC DNA]</scope>
    <source>
        <strain evidence="1 3">VKM Ac-2596</strain>
    </source>
</reference>
<dbReference type="OrthoDB" id="5124655at2"/>